<dbReference type="GO" id="GO:0006508">
    <property type="term" value="P:proteolysis"/>
    <property type="evidence" value="ECO:0007669"/>
    <property type="project" value="UniProtKB-KW"/>
</dbReference>
<dbReference type="PANTHER" id="PTHR32282:SF33">
    <property type="entry name" value="PEPTIDOGLYCAN GLYCOSYLTRANSFERASE"/>
    <property type="match status" value="1"/>
</dbReference>
<organism evidence="11 12">
    <name type="scientific">Arenivirga flava</name>
    <dbReference type="NCBI Taxonomy" id="1930060"/>
    <lineage>
        <taxon>Bacteria</taxon>
        <taxon>Bacillati</taxon>
        <taxon>Actinomycetota</taxon>
        <taxon>Actinomycetes</taxon>
        <taxon>Micrococcales</taxon>
        <taxon>Microbacteriaceae</taxon>
        <taxon>Arenivirga</taxon>
    </lineage>
</organism>
<accession>A0AA37UIY7</accession>
<dbReference type="GO" id="GO:0008658">
    <property type="term" value="F:penicillin binding"/>
    <property type="evidence" value="ECO:0007669"/>
    <property type="project" value="InterPro"/>
</dbReference>
<evidence type="ECO:0000256" key="1">
    <source>
        <dbReference type="ARBA" id="ARBA00022645"/>
    </source>
</evidence>
<dbReference type="EMBL" id="BSUL01000001">
    <property type="protein sequence ID" value="GMA29764.1"/>
    <property type="molecule type" value="Genomic_DNA"/>
</dbReference>
<dbReference type="Gene3D" id="3.40.710.10">
    <property type="entry name" value="DD-peptidase/beta-lactamase superfamily"/>
    <property type="match status" value="1"/>
</dbReference>
<dbReference type="AlphaFoldDB" id="A0AA37UIY7"/>
<dbReference type="Gene3D" id="1.10.3810.10">
    <property type="entry name" value="Biosynthetic peptidoglycan transglycosylase-like"/>
    <property type="match status" value="1"/>
</dbReference>
<evidence type="ECO:0000256" key="7">
    <source>
        <dbReference type="ARBA" id="ARBA00034000"/>
    </source>
</evidence>
<dbReference type="InterPro" id="IPR001460">
    <property type="entry name" value="PCN-bd_Tpept"/>
</dbReference>
<keyword evidence="1 11" id="KW-0121">Carboxypeptidase</keyword>
<feature type="signal peptide" evidence="9">
    <location>
        <begin position="1"/>
        <end position="28"/>
    </location>
</feature>
<sequence length="863" mass="91182">MLGATAGFLGFSAVAGLLVAALMTPAIAVTGVAAASTIDIFDELPDFIEITDQSQRTEIYAQQGGQDVQIATIFEQNREEVPLDQMSDAVKQTAVAAEDPHFYEHGGVYLPSVLRAAVGQVTGGSDAGASTITMQLVRNLLVTESERYASSDPEKAKELYEQATVTTVDRKLAEMKYAISLEQQYSKDEILAAYLNIATFGSNLYGIQTAAQYWFGVNAADLDYNQSATLMAIVQAPTLNLPDREDPAPNDSRRKYVLGNLLEEGYIDQPTYDGIKDVVVPLNIQPVQNGCMNSTAPYICDYVRKTIENDPTFGESAAERQYNFRTGGYRIYTSIDLDLQGAAQAAMDEYVPKEGSGYRLGSASSGIEPGTGRVRYLVQNKNFNETSNAGESETSVNFNTDQNYGGSTGFQSGSTYKVFVLVDWLKAGRGLNEVVDSRRQVYPGSSFANRCLGSGVDDWNPKNYTSMAPYMSVMQATQQSANTTFATMAQQLDMCDITETAEAMGVHRAAVATGDQRADANGYQALEQNPAAILGTNTIAPLSMANAFATLAANGTHCNPIVIDRMTTSDGTEVEVPQADCQEVLDPTVAQAAIHALKPVLTAGTGTAANVSNGVPLFAKTGTADDYVQNWIAMASSKLATASWTGNISGSTKLNRQYSNPLGVSDRILGQYVARDVFRYATEAFGGDDWAGPTDQALRGDVETVPELVGQDPAAAQALLESLGLRYTLGDPIASTEQAGRVAVTEPGAGATVSRGTSITVRPSDGSQTTMPDVAGAASFDAARATLQSAGFTNIAGAPVTQPSADVPQGQVIGTSPAAGQNVGLGDAVTIIVSSGQGAATALATAPHREARTMTRTDSRSAA</sequence>
<gene>
    <name evidence="11" type="ORF">GCM10025874_30170</name>
</gene>
<keyword evidence="4" id="KW-0808">Transferase</keyword>
<protein>
    <submittedName>
        <fullName evidence="11">Carboxypeptidase</fullName>
    </submittedName>
</protein>
<keyword evidence="3" id="KW-0328">Glycosyltransferase</keyword>
<dbReference type="Pfam" id="PF00912">
    <property type="entry name" value="Transgly"/>
    <property type="match status" value="1"/>
</dbReference>
<dbReference type="InterPro" id="IPR005543">
    <property type="entry name" value="PASTA_dom"/>
</dbReference>
<evidence type="ECO:0000256" key="8">
    <source>
        <dbReference type="ARBA" id="ARBA00049902"/>
    </source>
</evidence>
<evidence type="ECO:0000256" key="6">
    <source>
        <dbReference type="ARBA" id="ARBA00023268"/>
    </source>
</evidence>
<dbReference type="GO" id="GO:0009252">
    <property type="term" value="P:peptidoglycan biosynthetic process"/>
    <property type="evidence" value="ECO:0007669"/>
    <property type="project" value="TreeGrafter"/>
</dbReference>
<dbReference type="PANTHER" id="PTHR32282">
    <property type="entry name" value="BINDING PROTEIN TRANSPEPTIDASE, PUTATIVE-RELATED"/>
    <property type="match status" value="1"/>
</dbReference>
<dbReference type="InterPro" id="IPR050396">
    <property type="entry name" value="Glycosyltr_51/Transpeptidase"/>
</dbReference>
<comment type="caution">
    <text evidence="11">The sequence shown here is derived from an EMBL/GenBank/DDBJ whole genome shotgun (WGS) entry which is preliminary data.</text>
</comment>
<comment type="catalytic activity">
    <reaction evidence="8">
        <text>[GlcNAc-(1-&gt;4)-Mur2Ac(oyl-L-Ala-gamma-D-Glu-L-Lys-D-Ala-D-Ala)](n)-di-trans,octa-cis-undecaprenyl diphosphate + beta-D-GlcNAc-(1-&gt;4)-Mur2Ac(oyl-L-Ala-gamma-D-Glu-L-Lys-D-Ala-D-Ala)-di-trans,octa-cis-undecaprenyl diphosphate = [GlcNAc-(1-&gt;4)-Mur2Ac(oyl-L-Ala-gamma-D-Glu-L-Lys-D-Ala-D-Ala)](n+1)-di-trans,octa-cis-undecaprenyl diphosphate + di-trans,octa-cis-undecaprenyl diphosphate + H(+)</text>
        <dbReference type="Rhea" id="RHEA:23708"/>
        <dbReference type="Rhea" id="RHEA-COMP:9602"/>
        <dbReference type="Rhea" id="RHEA-COMP:9603"/>
        <dbReference type="ChEBI" id="CHEBI:15378"/>
        <dbReference type="ChEBI" id="CHEBI:58405"/>
        <dbReference type="ChEBI" id="CHEBI:60033"/>
        <dbReference type="ChEBI" id="CHEBI:78435"/>
        <dbReference type="EC" id="2.4.99.28"/>
    </reaction>
</comment>
<keyword evidence="2" id="KW-0645">Protease</keyword>
<keyword evidence="6" id="KW-0511">Multifunctional enzyme</keyword>
<dbReference type="Pfam" id="PF00905">
    <property type="entry name" value="Transpeptidase"/>
    <property type="match status" value="1"/>
</dbReference>
<keyword evidence="9" id="KW-0732">Signal</keyword>
<dbReference type="CDD" id="cd06577">
    <property type="entry name" value="PASTA_pknB"/>
    <property type="match status" value="2"/>
</dbReference>
<evidence type="ECO:0000313" key="12">
    <source>
        <dbReference type="Proteomes" id="UP001157160"/>
    </source>
</evidence>
<feature type="domain" description="PASTA" evidence="10">
    <location>
        <begin position="765"/>
        <end position="835"/>
    </location>
</feature>
<feature type="domain" description="PASTA" evidence="10">
    <location>
        <begin position="701"/>
        <end position="764"/>
    </location>
</feature>
<dbReference type="InterPro" id="IPR012338">
    <property type="entry name" value="Beta-lactam/transpept-like"/>
</dbReference>
<comment type="catalytic activity">
    <reaction evidence="7">
        <text>Preferential cleavage: (Ac)2-L-Lys-D-Ala-|-D-Ala. Also transpeptidation of peptidyl-alanyl moieties that are N-acyl substituents of D-alanine.</text>
        <dbReference type="EC" id="3.4.16.4"/>
    </reaction>
</comment>
<dbReference type="PROSITE" id="PS51178">
    <property type="entry name" value="PASTA"/>
    <property type="match status" value="2"/>
</dbReference>
<dbReference type="SMART" id="SM00740">
    <property type="entry name" value="PASTA"/>
    <property type="match status" value="2"/>
</dbReference>
<keyword evidence="5" id="KW-0378">Hydrolase</keyword>
<feature type="chain" id="PRO_5041263308" evidence="9">
    <location>
        <begin position="29"/>
        <end position="863"/>
    </location>
</feature>
<dbReference type="InterPro" id="IPR036950">
    <property type="entry name" value="PBP_transglycosylase"/>
</dbReference>
<evidence type="ECO:0000256" key="3">
    <source>
        <dbReference type="ARBA" id="ARBA00022676"/>
    </source>
</evidence>
<reference evidence="11 12" key="1">
    <citation type="journal article" date="2014" name="Int. J. Syst. Evol. Microbiol.">
        <title>Complete genome sequence of Corynebacterium casei LMG S-19264T (=DSM 44701T), isolated from a smear-ripened cheese.</title>
        <authorList>
            <consortium name="US DOE Joint Genome Institute (JGI-PGF)"/>
            <person name="Walter F."/>
            <person name="Albersmeier A."/>
            <person name="Kalinowski J."/>
            <person name="Ruckert C."/>
        </authorList>
    </citation>
    <scope>NUCLEOTIDE SEQUENCE [LARGE SCALE GENOMIC DNA]</scope>
    <source>
        <strain evidence="11 12">NBRC 112289</strain>
    </source>
</reference>
<evidence type="ECO:0000256" key="2">
    <source>
        <dbReference type="ARBA" id="ARBA00022670"/>
    </source>
</evidence>
<dbReference type="GO" id="GO:0009002">
    <property type="term" value="F:serine-type D-Ala-D-Ala carboxypeptidase activity"/>
    <property type="evidence" value="ECO:0007669"/>
    <property type="project" value="UniProtKB-EC"/>
</dbReference>
<evidence type="ECO:0000259" key="10">
    <source>
        <dbReference type="PROSITE" id="PS51178"/>
    </source>
</evidence>
<evidence type="ECO:0000313" key="11">
    <source>
        <dbReference type="EMBL" id="GMA29764.1"/>
    </source>
</evidence>
<dbReference type="InterPro" id="IPR023346">
    <property type="entry name" value="Lysozyme-like_dom_sf"/>
</dbReference>
<evidence type="ECO:0000256" key="5">
    <source>
        <dbReference type="ARBA" id="ARBA00022801"/>
    </source>
</evidence>
<dbReference type="Gene3D" id="3.30.10.20">
    <property type="match status" value="2"/>
</dbReference>
<proteinExistence type="predicted"/>
<dbReference type="InterPro" id="IPR001264">
    <property type="entry name" value="Glyco_trans_51"/>
</dbReference>
<dbReference type="Proteomes" id="UP001157160">
    <property type="component" value="Unassembled WGS sequence"/>
</dbReference>
<keyword evidence="12" id="KW-1185">Reference proteome</keyword>
<name>A0AA37UIY7_9MICO</name>
<dbReference type="GO" id="GO:0030288">
    <property type="term" value="C:outer membrane-bounded periplasmic space"/>
    <property type="evidence" value="ECO:0007669"/>
    <property type="project" value="TreeGrafter"/>
</dbReference>
<dbReference type="SUPFAM" id="SSF53955">
    <property type="entry name" value="Lysozyme-like"/>
    <property type="match status" value="1"/>
</dbReference>
<evidence type="ECO:0000256" key="9">
    <source>
        <dbReference type="SAM" id="SignalP"/>
    </source>
</evidence>
<evidence type="ECO:0000256" key="4">
    <source>
        <dbReference type="ARBA" id="ARBA00022679"/>
    </source>
</evidence>
<dbReference type="SUPFAM" id="SSF56601">
    <property type="entry name" value="beta-lactamase/transpeptidase-like"/>
    <property type="match status" value="1"/>
</dbReference>
<dbReference type="GO" id="GO:0008955">
    <property type="term" value="F:peptidoglycan glycosyltransferase activity"/>
    <property type="evidence" value="ECO:0007669"/>
    <property type="project" value="UniProtKB-EC"/>
</dbReference>
<dbReference type="Pfam" id="PF03793">
    <property type="entry name" value="PASTA"/>
    <property type="match status" value="2"/>
</dbReference>